<reference evidence="1 2" key="1">
    <citation type="submission" date="2017-11" db="EMBL/GenBank/DDBJ databases">
        <title>Comparative genomics of Botrytis spp.</title>
        <authorList>
            <person name="Valero-Jimenez C.A."/>
            <person name="Tapia P."/>
            <person name="Veloso J."/>
            <person name="Silva-Moreno E."/>
            <person name="Staats M."/>
            <person name="Valdes J.H."/>
            <person name="Van Kan J.A.L."/>
        </authorList>
    </citation>
    <scope>NUCLEOTIDE SEQUENCE [LARGE SCALE GENOMIC DNA]</scope>
    <source>
        <strain evidence="1 2">MUCL2830</strain>
    </source>
</reference>
<dbReference type="AlphaFoldDB" id="A0A4Y8D4F5"/>
<dbReference type="Proteomes" id="UP000297299">
    <property type="component" value="Unassembled WGS sequence"/>
</dbReference>
<dbReference type="EMBL" id="PHWZ01000122">
    <property type="protein sequence ID" value="TEY68111.1"/>
    <property type="molecule type" value="Genomic_DNA"/>
</dbReference>
<dbReference type="OrthoDB" id="3559253at2759"/>
<gene>
    <name evidence="1" type="ORF">BOTCAL_0122g00130</name>
</gene>
<evidence type="ECO:0008006" key="3">
    <source>
        <dbReference type="Google" id="ProtNLM"/>
    </source>
</evidence>
<name>A0A4Y8D4F5_9HELO</name>
<accession>A0A4Y8D4F5</accession>
<comment type="caution">
    <text evidence="1">The sequence shown here is derived from an EMBL/GenBank/DDBJ whole genome shotgun (WGS) entry which is preliminary data.</text>
</comment>
<evidence type="ECO:0000313" key="1">
    <source>
        <dbReference type="EMBL" id="TEY68111.1"/>
    </source>
</evidence>
<sequence>MSTTVRDVLSQHAPGVVTYRRLAANASLSKKKWTNTYSPIMNPTVRVFTYDSVNQFFGLEQYLLENRAISVLYTTDTSESGCIERLICPLNHLSKVCIWQEGDTVRDFFPLQNIAFPVSLAWNGDFFLERLESGTLGLIDHNKTVDHLDSGKVAGSMESESESEIWEVVGELKQHGNILIGEWKGINAKTDITIRLGREIRAMEWLDVINSHQSGEPAVLLGGFTRELEYWSGWPFWRDANGHKVANHPGGYYRAFDVAISTMNNAIPGPLPPPPGGYPPLPLRSPLPLPPPPAILSSYAPSNPRYNLTLSFKPYKTSGSLRKLDLDDEFKTENGMFHYLKPFQGTFILKFYGEANYDGSPALVLSEIFEQSLHDIDFDTRPGADAPILEAKLQEASKVLIKYGVFHGDPELHHIFEAEDRIIITDLE</sequence>
<keyword evidence="2" id="KW-1185">Reference proteome</keyword>
<evidence type="ECO:0000313" key="2">
    <source>
        <dbReference type="Proteomes" id="UP000297299"/>
    </source>
</evidence>
<proteinExistence type="predicted"/>
<protein>
    <recommendedName>
        <fullName evidence="3">Protein kinase domain-containing protein</fullName>
    </recommendedName>
</protein>
<organism evidence="1 2">
    <name type="scientific">Botryotinia calthae</name>
    <dbReference type="NCBI Taxonomy" id="38488"/>
    <lineage>
        <taxon>Eukaryota</taxon>
        <taxon>Fungi</taxon>
        <taxon>Dikarya</taxon>
        <taxon>Ascomycota</taxon>
        <taxon>Pezizomycotina</taxon>
        <taxon>Leotiomycetes</taxon>
        <taxon>Helotiales</taxon>
        <taxon>Sclerotiniaceae</taxon>
        <taxon>Botryotinia</taxon>
    </lineage>
</organism>